<name>X8BFR0_MYCXE</name>
<evidence type="ECO:0000313" key="1">
    <source>
        <dbReference type="EMBL" id="EUA42709.1"/>
    </source>
</evidence>
<proteinExistence type="predicted"/>
<gene>
    <name evidence="1" type="ORF">I553_6569</name>
</gene>
<dbReference type="EMBL" id="JAOB01000042">
    <property type="protein sequence ID" value="EUA42709.1"/>
    <property type="molecule type" value="Genomic_DNA"/>
</dbReference>
<comment type="caution">
    <text evidence="1">The sequence shown here is derived from an EMBL/GenBank/DDBJ whole genome shotgun (WGS) entry which is preliminary data.</text>
</comment>
<organism evidence="1">
    <name type="scientific">Mycobacterium xenopi 4042</name>
    <dbReference type="NCBI Taxonomy" id="1299334"/>
    <lineage>
        <taxon>Bacteria</taxon>
        <taxon>Bacillati</taxon>
        <taxon>Actinomycetota</taxon>
        <taxon>Actinomycetes</taxon>
        <taxon>Mycobacteriales</taxon>
        <taxon>Mycobacteriaceae</taxon>
        <taxon>Mycobacterium</taxon>
    </lineage>
</organism>
<protein>
    <submittedName>
        <fullName evidence="1">Uncharacterized protein</fullName>
    </submittedName>
</protein>
<sequence>MISGGNTQNPANNNPSITAIALAISAGAYPARSLGHKESCALVPYALAA</sequence>
<dbReference type="PATRIC" id="fig|1299334.3.peg.4721"/>
<reference evidence="1" key="1">
    <citation type="submission" date="2014-01" db="EMBL/GenBank/DDBJ databases">
        <authorList>
            <person name="Brown-Elliot B."/>
            <person name="Wallace R."/>
            <person name="Lenaerts A."/>
            <person name="Ordway D."/>
            <person name="DeGroote M.A."/>
            <person name="Parker T."/>
            <person name="Sizemore C."/>
            <person name="Tallon L.J."/>
            <person name="Sadzewicz L.K."/>
            <person name="Sengamalay N."/>
            <person name="Fraser C.M."/>
            <person name="Hine E."/>
            <person name="Shefchek K.A."/>
            <person name="Das S.P."/>
            <person name="Tettelin H."/>
        </authorList>
    </citation>
    <scope>NUCLEOTIDE SEQUENCE [LARGE SCALE GENOMIC DNA]</scope>
    <source>
        <strain evidence="1">4042</strain>
    </source>
</reference>
<accession>X8BFR0</accession>
<dbReference type="AlphaFoldDB" id="X8BFR0"/>